<reference evidence="2" key="1">
    <citation type="submission" date="2016-11" db="UniProtKB">
        <authorList>
            <consortium name="WormBaseParasite"/>
        </authorList>
    </citation>
    <scope>IDENTIFICATION</scope>
    <source>
        <strain evidence="2">KR3021</strain>
    </source>
</reference>
<dbReference type="WBParaSite" id="RSKR_0000841400.2">
    <property type="protein sequence ID" value="RSKR_0000841400.2"/>
    <property type="gene ID" value="RSKR_0000841400"/>
</dbReference>
<organism evidence="1 2">
    <name type="scientific">Rhabditophanes sp. KR3021</name>
    <dbReference type="NCBI Taxonomy" id="114890"/>
    <lineage>
        <taxon>Eukaryota</taxon>
        <taxon>Metazoa</taxon>
        <taxon>Ecdysozoa</taxon>
        <taxon>Nematoda</taxon>
        <taxon>Chromadorea</taxon>
        <taxon>Rhabditida</taxon>
        <taxon>Tylenchina</taxon>
        <taxon>Panagrolaimomorpha</taxon>
        <taxon>Strongyloidoidea</taxon>
        <taxon>Alloionematidae</taxon>
        <taxon>Rhabditophanes</taxon>
    </lineage>
</organism>
<protein>
    <submittedName>
        <fullName evidence="2">SSD domain-containing protein</fullName>
    </submittedName>
</protein>
<evidence type="ECO:0000313" key="1">
    <source>
        <dbReference type="Proteomes" id="UP000095286"/>
    </source>
</evidence>
<accession>A0AC35U847</accession>
<sequence length="1276" mass="144095">MTHPTHYIEKLFFKLGFVIGKHPYSFIYTISFITIFLSLGNIWFEELNNVRSEYSPQTAPSKNEYDVAKAFLKQNGTMDPCYIMVNAIDEGSLMRPDYRMTLYNLSKDLQDKVTYTKKGITYKFKDLCEPYCELNTAFMAFLKLFDEKDPSTYTYPAIEMFGSRLFIGNNVYGIKLKNETNQLESFDTAIMSIYLVAPNNDVDIIIQWQNEAIKMFKSTKYSDILKIGMTGDNLVSQEVRRMGIETAPLLIGSVIAMIIFVVVFSFRRNPIQNKPWEGLLGCLIPLAALAASIGLLSALGLKFQSIVVASLFLVLSVGVDDIFIINSAWDRNSNANTVSTRMALSLEDAGPSITISALTNIISFAIGAFSDTPAIRTFCIYSAVAILICYLYQLMLYSAILVISGHRERKGYKAFLCCFKADPNKTSQIVGYFSKIHDKVVYKWGSLVTKWWVRLFIFVTTILYFYISTIGIMQLETNNSIDKMALPDSYLQNFQHAFEKALINMQPVSVFVLKPGDLRDTENMEKIKRMVKDFENAKFSYGAESSFFWLQAYQDFLQFYAEDEQFTYTELPVFFKSASYFYLSSFVHYNESACIQNHPDCISAFFFITNFHDVIKYHEMVPAVKDWRRIAEEYKEFEVYPYSDHAPFVDQTLAIDNTIIGSVVAALICTAIICLIFIPHIPSVAAAVFSVFSISYGIFGILSLWNVDLDPLSMAALLMAIGFSVDFTAHISYHYYKINNDNPKKKIQEALAVIGWPMTQVGISTIVALAPLLFKQSYLALVFLKTIIVVVGLGMLHGLVILPAILTAFTSEKESETQSNCSSQISESDRSSQRSHGESFYKVNFGSSNSTHMSSSMASMPSPSSTCSSPCPTKELPKFLLGHHLTSEPLSAPPTKPLGGFFYDKTPEFGDNSYEMSHGNKKSSSASTSESIISHSTDSKNELCRYAWEIQRSLVEFGPKIGSGSFGTVYRGHYCGDVAIKRINTNGEPSEKQLIDFQSEVSILKDMRHGNVLLFMGIVKTPELCIITQWCEGSSLYKHLHVTEPKWELEITKVIDISKQVSNGMGYLHSRKIIHRDLKSNNIFLTADETVKIGDFGLATVKQKFTSESTAKLRPTGSILWMAPEIIRMKVEEPYSFWSDIYAFGIVLYELLTNNLPYAGIDNRDAIFFRVGMGLLKPDLSQLRKNCPKSLRSLLENCIKFKREERPLFPAILGTMENIRQELPKMQKSHSAPLLNRPDDEMIQERNSGKQQHPSTPMYGTRHPYFVASSSRGVDD</sequence>
<proteinExistence type="predicted"/>
<name>A0AC35U847_9BILA</name>
<evidence type="ECO:0000313" key="2">
    <source>
        <dbReference type="WBParaSite" id="RSKR_0000841400.2"/>
    </source>
</evidence>
<dbReference type="Proteomes" id="UP000095286">
    <property type="component" value="Unplaced"/>
</dbReference>